<evidence type="ECO:0000313" key="2">
    <source>
        <dbReference type="EMBL" id="OJH38646.1"/>
    </source>
</evidence>
<dbReference type="STRING" id="83449.BON30_20640"/>
<evidence type="ECO:0000256" key="1">
    <source>
        <dbReference type="SAM" id="Phobius"/>
    </source>
</evidence>
<comment type="caution">
    <text evidence="2">The sequence shown here is derived from an EMBL/GenBank/DDBJ whole genome shotgun (WGS) entry which is preliminary data.</text>
</comment>
<dbReference type="Proteomes" id="UP000182229">
    <property type="component" value="Unassembled WGS sequence"/>
</dbReference>
<protein>
    <recommendedName>
        <fullName evidence="4">Glycosyltransferase RgtA/B/C/D-like domain-containing protein</fullName>
    </recommendedName>
</protein>
<keyword evidence="1" id="KW-0472">Membrane</keyword>
<evidence type="ECO:0000313" key="3">
    <source>
        <dbReference type="Proteomes" id="UP000182229"/>
    </source>
</evidence>
<feature type="transmembrane region" description="Helical" evidence="1">
    <location>
        <begin position="291"/>
        <end position="312"/>
    </location>
</feature>
<feature type="transmembrane region" description="Helical" evidence="1">
    <location>
        <begin position="345"/>
        <end position="365"/>
    </location>
</feature>
<name>A0A1L9B8Q8_9BACT</name>
<sequence length="548" mass="61454">MRLAVLVLIAVAAYVGWSTFWFLTDDAFITFRYISNHMRGWGYTWNPPPFRPVEGYSNFLWMVLLEGIWRLTGVEPPDAANPVSLLLSYGTLALGFTWVWRMALPPSLERHRFALAVVVLVGVLSNRTFLAWMSSGLETSLFIFCTTLWIVATLELDRGGGPRALAVSCTAAALIALTRPDGQLMVLASGLLALGFFLRTPPRGRWVLAGLPLLLDVAHLLWRHATYGEWVPNTYFAKHVAAWPESGLRYALSFVLEYALWVWLIVGIAATVTLLRSLGGRRVVSAVSARPGAVAVVAVLAAHFAYYTLIIGGDHFEYRVYAHLVLPLWVSFVGFLAWREASARSAAAVGGLFLLLSLPLPWVHYARTHELSTRTSTHKLFQPVADAFPPGARAYAQLFDAQQAWLIRHLVGLRHQEHKVFYQVQQQSLPPREVGEELKFGDPMTRLVLVWKTVGVPAWVLPEVVILDYLGLNDRVVARTPLSAARQENRTMAHDRHPPPGYFKCFEPNLRYQEGRFVVLPRGEPLTDERIRECEARFDPTRAAPVTP</sequence>
<feature type="transmembrane region" description="Helical" evidence="1">
    <location>
        <begin position="113"/>
        <end position="133"/>
    </location>
</feature>
<reference evidence="2 3" key="2">
    <citation type="submission" date="2016-12" db="EMBL/GenBank/DDBJ databases">
        <title>Draft Genome Sequence of Cystobacter ferrugineus Strain Cbfe23.</title>
        <authorList>
            <person name="Akbar S."/>
            <person name="Dowd S.E."/>
            <person name="Stevens D.C."/>
        </authorList>
    </citation>
    <scope>NUCLEOTIDE SEQUENCE [LARGE SCALE GENOMIC DNA]</scope>
    <source>
        <strain evidence="2 3">Cbfe23</strain>
    </source>
</reference>
<feature type="transmembrane region" description="Helical" evidence="1">
    <location>
        <begin position="258"/>
        <end position="279"/>
    </location>
</feature>
<feature type="transmembrane region" description="Helical" evidence="1">
    <location>
        <begin position="318"/>
        <end position="338"/>
    </location>
</feature>
<proteinExistence type="predicted"/>
<dbReference type="AlphaFoldDB" id="A0A1L9B8Q8"/>
<keyword evidence="1" id="KW-0812">Transmembrane</keyword>
<keyword evidence="1" id="KW-1133">Transmembrane helix</keyword>
<gene>
    <name evidence="2" type="ORF">BON30_20640</name>
</gene>
<reference evidence="3" key="1">
    <citation type="submission" date="2016-11" db="EMBL/GenBank/DDBJ databases">
        <authorList>
            <person name="Shukria A."/>
            <person name="Stevens D.C."/>
        </authorList>
    </citation>
    <scope>NUCLEOTIDE SEQUENCE [LARGE SCALE GENOMIC DNA]</scope>
    <source>
        <strain evidence="3">Cbfe23</strain>
    </source>
</reference>
<evidence type="ECO:0008006" key="4">
    <source>
        <dbReference type="Google" id="ProtNLM"/>
    </source>
</evidence>
<organism evidence="2 3">
    <name type="scientific">Cystobacter ferrugineus</name>
    <dbReference type="NCBI Taxonomy" id="83449"/>
    <lineage>
        <taxon>Bacteria</taxon>
        <taxon>Pseudomonadati</taxon>
        <taxon>Myxococcota</taxon>
        <taxon>Myxococcia</taxon>
        <taxon>Myxococcales</taxon>
        <taxon>Cystobacterineae</taxon>
        <taxon>Archangiaceae</taxon>
        <taxon>Cystobacter</taxon>
    </lineage>
</organism>
<keyword evidence="3" id="KW-1185">Reference proteome</keyword>
<feature type="transmembrane region" description="Helical" evidence="1">
    <location>
        <begin position="79"/>
        <end position="101"/>
    </location>
</feature>
<accession>A0A1L9B8Q8</accession>
<dbReference type="EMBL" id="MPIN01000005">
    <property type="protein sequence ID" value="OJH38646.1"/>
    <property type="molecule type" value="Genomic_DNA"/>
</dbReference>